<comment type="function">
    <text evidence="2">Catalyzes the hydrolysis of 5-hydroxyisourate (HIU) to 2-oxo-4-hydroxy-4-carboxy-5-ureidoimidazoline (OHCU).</text>
</comment>
<feature type="region of interest" description="Disordered" evidence="8">
    <location>
        <begin position="1"/>
        <end position="23"/>
    </location>
</feature>
<sequence>MPGGPAGPDGRAGRADPAGARSHVTTHVLDAVTGRPAAGVAVRLEARGADGWTTIAESVTDDDGRVSRFGPETLAEGVYRVVFDTARWFGDRPTFYPEVVIVFELAAASEHYHVPLLLSPFAYSTYRGS</sequence>
<name>A0A3M8ABZ9_9MICO</name>
<evidence type="ECO:0000256" key="2">
    <source>
        <dbReference type="ARBA" id="ARBA00002704"/>
    </source>
</evidence>
<protein>
    <recommendedName>
        <fullName evidence="7">5-hydroxyisourate hydrolase</fullName>
        <shortName evidence="7">HIU hydrolase</shortName>
        <shortName evidence="7">HIUHase</shortName>
        <ecNumber evidence="7">3.5.2.17</ecNumber>
    </recommendedName>
</protein>
<keyword evidence="6 7" id="KW-0378">Hydrolase</keyword>
<evidence type="ECO:0000256" key="3">
    <source>
        <dbReference type="ARBA" id="ARBA00009850"/>
    </source>
</evidence>
<dbReference type="EMBL" id="RHHB01000019">
    <property type="protein sequence ID" value="RNB48592.1"/>
    <property type="molecule type" value="Genomic_DNA"/>
</dbReference>
<evidence type="ECO:0000256" key="1">
    <source>
        <dbReference type="ARBA" id="ARBA00001043"/>
    </source>
</evidence>
<dbReference type="InterPro" id="IPR023416">
    <property type="entry name" value="Transthyretin/HIU_hydrolase_d"/>
</dbReference>
<dbReference type="PROSITE" id="PS00768">
    <property type="entry name" value="TRANSTHYRETIN_1"/>
    <property type="match status" value="1"/>
</dbReference>
<keyword evidence="11" id="KW-1185">Reference proteome</keyword>
<dbReference type="AlphaFoldDB" id="A0A3M8ABZ9"/>
<proteinExistence type="inferred from homology"/>
<evidence type="ECO:0000259" key="9">
    <source>
        <dbReference type="SMART" id="SM00095"/>
    </source>
</evidence>
<comment type="catalytic activity">
    <reaction evidence="1 7">
        <text>5-hydroxyisourate + H2O = 5-hydroxy-2-oxo-4-ureido-2,5-dihydro-1H-imidazole-5-carboxylate + H(+)</text>
        <dbReference type="Rhea" id="RHEA:23736"/>
        <dbReference type="ChEBI" id="CHEBI:15377"/>
        <dbReference type="ChEBI" id="CHEBI:15378"/>
        <dbReference type="ChEBI" id="CHEBI:18072"/>
        <dbReference type="ChEBI" id="CHEBI:58639"/>
        <dbReference type="EC" id="3.5.2.17"/>
    </reaction>
</comment>
<dbReference type="EC" id="3.5.2.17" evidence="7"/>
<feature type="domain" description="Transthyretin/hydroxyisourate hydrolase" evidence="9">
    <location>
        <begin position="19"/>
        <end position="128"/>
    </location>
</feature>
<evidence type="ECO:0000256" key="6">
    <source>
        <dbReference type="ARBA" id="ARBA00022801"/>
    </source>
</evidence>
<gene>
    <name evidence="10" type="primary">uraH</name>
    <name evidence="10" type="ORF">EDM22_10780</name>
</gene>
<dbReference type="OrthoDB" id="9792386at2"/>
<dbReference type="CDD" id="cd05822">
    <property type="entry name" value="TLP_HIUase"/>
    <property type="match status" value="1"/>
</dbReference>
<evidence type="ECO:0000256" key="4">
    <source>
        <dbReference type="ARBA" id="ARBA00011881"/>
    </source>
</evidence>
<comment type="subunit">
    <text evidence="4 7">Homotetramer.</text>
</comment>
<evidence type="ECO:0000313" key="11">
    <source>
        <dbReference type="Proteomes" id="UP000275048"/>
    </source>
</evidence>
<evidence type="ECO:0000256" key="7">
    <source>
        <dbReference type="RuleBase" id="RU361270"/>
    </source>
</evidence>
<keyword evidence="5 7" id="KW-0659">Purine metabolism</keyword>
<dbReference type="Gene3D" id="2.60.40.180">
    <property type="entry name" value="Transthyretin/hydroxyisourate hydrolase domain"/>
    <property type="match status" value="1"/>
</dbReference>
<dbReference type="SUPFAM" id="SSF49472">
    <property type="entry name" value="Transthyretin (synonym: prealbumin)"/>
    <property type="match status" value="1"/>
</dbReference>
<dbReference type="InterPro" id="IPR023418">
    <property type="entry name" value="Thyroxine_BS"/>
</dbReference>
<dbReference type="PANTHER" id="PTHR10395">
    <property type="entry name" value="URICASE AND TRANSTHYRETIN-RELATED"/>
    <property type="match status" value="1"/>
</dbReference>
<dbReference type="Proteomes" id="UP000275048">
    <property type="component" value="Unassembled WGS sequence"/>
</dbReference>
<comment type="similarity">
    <text evidence="3 7">Belongs to the transthyretin family. 5-hydroxyisourate hydrolase subfamily.</text>
</comment>
<dbReference type="PANTHER" id="PTHR10395:SF7">
    <property type="entry name" value="5-HYDROXYISOURATE HYDROLASE"/>
    <property type="match status" value="1"/>
</dbReference>
<dbReference type="GO" id="GO:0033971">
    <property type="term" value="F:hydroxyisourate hydrolase activity"/>
    <property type="evidence" value="ECO:0007669"/>
    <property type="project" value="UniProtKB-EC"/>
</dbReference>
<evidence type="ECO:0000256" key="5">
    <source>
        <dbReference type="ARBA" id="ARBA00022631"/>
    </source>
</evidence>
<comment type="caution">
    <text evidence="10">The sequence shown here is derived from an EMBL/GenBank/DDBJ whole genome shotgun (WGS) entry which is preliminary data.</text>
</comment>
<evidence type="ECO:0000313" key="10">
    <source>
        <dbReference type="EMBL" id="RNB48592.1"/>
    </source>
</evidence>
<dbReference type="NCBIfam" id="TIGR02962">
    <property type="entry name" value="hdxy_isourate"/>
    <property type="match status" value="1"/>
</dbReference>
<dbReference type="InterPro" id="IPR036817">
    <property type="entry name" value="Transthyretin/HIU_hydrolase_sf"/>
</dbReference>
<organism evidence="10 11">
    <name type="scientific">Agromyces tardus</name>
    <dbReference type="NCBI Taxonomy" id="2583849"/>
    <lineage>
        <taxon>Bacteria</taxon>
        <taxon>Bacillati</taxon>
        <taxon>Actinomycetota</taxon>
        <taxon>Actinomycetes</taxon>
        <taxon>Micrococcales</taxon>
        <taxon>Microbacteriaceae</taxon>
        <taxon>Agromyces</taxon>
    </lineage>
</organism>
<dbReference type="InterPro" id="IPR014306">
    <property type="entry name" value="Hydroxyisourate_hydrolase"/>
</dbReference>
<dbReference type="Pfam" id="PF00576">
    <property type="entry name" value="Transthyretin"/>
    <property type="match status" value="1"/>
</dbReference>
<reference evidence="10 11" key="1">
    <citation type="submission" date="2018-10" db="EMBL/GenBank/DDBJ databases">
        <title>Isolation, diversity and antibacterial activity of antinobacteria from the wheat rhizosphere soil.</title>
        <authorList>
            <person name="Sun T."/>
        </authorList>
    </citation>
    <scope>NUCLEOTIDE SEQUENCE [LARGE SCALE GENOMIC DNA]</scope>
    <source>
        <strain evidence="10 11">SJ-23</strain>
    </source>
</reference>
<evidence type="ECO:0000256" key="8">
    <source>
        <dbReference type="SAM" id="MobiDB-lite"/>
    </source>
</evidence>
<dbReference type="GO" id="GO:0006144">
    <property type="term" value="P:purine nucleobase metabolic process"/>
    <property type="evidence" value="ECO:0007669"/>
    <property type="project" value="UniProtKB-KW"/>
</dbReference>
<accession>A0A3M8ABZ9</accession>
<dbReference type="SMART" id="SM00095">
    <property type="entry name" value="TR_THY"/>
    <property type="match status" value="1"/>
</dbReference>